<gene>
    <name evidence="1" type="ORF">J2Z76_001478</name>
</gene>
<keyword evidence="2" id="KW-1185">Reference proteome</keyword>
<comment type="caution">
    <text evidence="1">The sequence shown here is derived from an EMBL/GenBank/DDBJ whole genome shotgun (WGS) entry which is preliminary data.</text>
</comment>
<protein>
    <submittedName>
        <fullName evidence="1">Uncharacterized protein</fullName>
    </submittedName>
</protein>
<dbReference type="Proteomes" id="UP001519342">
    <property type="component" value="Unassembled WGS sequence"/>
</dbReference>
<organism evidence="1 2">
    <name type="scientific">Sedimentibacter acidaminivorans</name>
    <dbReference type="NCBI Taxonomy" id="913099"/>
    <lineage>
        <taxon>Bacteria</taxon>
        <taxon>Bacillati</taxon>
        <taxon>Bacillota</taxon>
        <taxon>Tissierellia</taxon>
        <taxon>Sedimentibacter</taxon>
    </lineage>
</organism>
<dbReference type="EMBL" id="JAGGKS010000003">
    <property type="protein sequence ID" value="MBP1925619.1"/>
    <property type="molecule type" value="Genomic_DNA"/>
</dbReference>
<sequence>MKTTDESKSKIKYFGAPLEPEKGIILGAYAEGGASYADLETGLDITSYSAKQIKDFYMYLPIKYPMFMMKTMF</sequence>
<dbReference type="RefSeq" id="WP_209511338.1">
    <property type="nucleotide sequence ID" value="NZ_JAGGKS010000003.1"/>
</dbReference>
<evidence type="ECO:0000313" key="2">
    <source>
        <dbReference type="Proteomes" id="UP001519342"/>
    </source>
</evidence>
<reference evidence="1 2" key="1">
    <citation type="submission" date="2021-03" db="EMBL/GenBank/DDBJ databases">
        <title>Genomic Encyclopedia of Type Strains, Phase IV (KMG-IV): sequencing the most valuable type-strain genomes for metagenomic binning, comparative biology and taxonomic classification.</title>
        <authorList>
            <person name="Goeker M."/>
        </authorList>
    </citation>
    <scope>NUCLEOTIDE SEQUENCE [LARGE SCALE GENOMIC DNA]</scope>
    <source>
        <strain evidence="1 2">DSM 24004</strain>
    </source>
</reference>
<name>A0ABS4GD55_9FIRM</name>
<evidence type="ECO:0000313" key="1">
    <source>
        <dbReference type="EMBL" id="MBP1925619.1"/>
    </source>
</evidence>
<proteinExistence type="predicted"/>
<accession>A0ABS4GD55</accession>